<dbReference type="Gene3D" id="2.60.40.10">
    <property type="entry name" value="Immunoglobulins"/>
    <property type="match status" value="1"/>
</dbReference>
<dbReference type="InterPro" id="IPR002126">
    <property type="entry name" value="Cadherin-like_dom"/>
</dbReference>
<dbReference type="SMART" id="SM00112">
    <property type="entry name" value="CA"/>
    <property type="match status" value="2"/>
</dbReference>
<dbReference type="GO" id="GO:0005509">
    <property type="term" value="F:calcium ion binding"/>
    <property type="evidence" value="ECO:0007669"/>
    <property type="project" value="InterPro"/>
</dbReference>
<evidence type="ECO:0000259" key="4">
    <source>
        <dbReference type="PROSITE" id="PS50268"/>
    </source>
</evidence>
<dbReference type="CDD" id="cd11304">
    <property type="entry name" value="Cadherin_repeat"/>
    <property type="match status" value="1"/>
</dbReference>
<dbReference type="Proteomes" id="UP000295096">
    <property type="component" value="Unassembled WGS sequence"/>
</dbReference>
<organism evidence="5 6">
    <name type="scientific">Dankookia rubra</name>
    <dbReference type="NCBI Taxonomy" id="1442381"/>
    <lineage>
        <taxon>Bacteria</taxon>
        <taxon>Pseudomonadati</taxon>
        <taxon>Pseudomonadota</taxon>
        <taxon>Alphaproteobacteria</taxon>
        <taxon>Acetobacterales</taxon>
        <taxon>Roseomonadaceae</taxon>
        <taxon>Dankookia</taxon>
    </lineage>
</organism>
<dbReference type="SMART" id="SM00736">
    <property type="entry name" value="CADG"/>
    <property type="match status" value="2"/>
</dbReference>
<accession>A0A4R5QHR3</accession>
<dbReference type="Pfam" id="PF05345">
    <property type="entry name" value="He_PIG"/>
    <property type="match status" value="1"/>
</dbReference>
<dbReference type="Gene3D" id="2.150.10.10">
    <property type="entry name" value="Serralysin-like metalloprotease, C-terminal"/>
    <property type="match status" value="3"/>
</dbReference>
<keyword evidence="2" id="KW-0964">Secreted</keyword>
<dbReference type="GO" id="GO:0016020">
    <property type="term" value="C:membrane"/>
    <property type="evidence" value="ECO:0007669"/>
    <property type="project" value="InterPro"/>
</dbReference>
<dbReference type="GO" id="GO:0005576">
    <property type="term" value="C:extracellular region"/>
    <property type="evidence" value="ECO:0007669"/>
    <property type="project" value="UniProtKB-SubCell"/>
</dbReference>
<dbReference type="SUPFAM" id="SSF51120">
    <property type="entry name" value="beta-Roll"/>
    <property type="match status" value="2"/>
</dbReference>
<dbReference type="SUPFAM" id="SSF49313">
    <property type="entry name" value="Cadherin-like"/>
    <property type="match status" value="2"/>
</dbReference>
<dbReference type="InterPro" id="IPR001343">
    <property type="entry name" value="Hemolysn_Ca-bd"/>
</dbReference>
<dbReference type="Gene3D" id="2.60.40.60">
    <property type="entry name" value="Cadherins"/>
    <property type="match status" value="2"/>
</dbReference>
<dbReference type="InterPro" id="IPR011049">
    <property type="entry name" value="Serralysin-like_metalloprot_C"/>
</dbReference>
<dbReference type="GO" id="GO:0007156">
    <property type="term" value="P:homophilic cell adhesion via plasma membrane adhesion molecules"/>
    <property type="evidence" value="ECO:0007669"/>
    <property type="project" value="InterPro"/>
</dbReference>
<dbReference type="InterPro" id="IPR050557">
    <property type="entry name" value="RTX_toxin/Mannuronan_C5-epim"/>
</dbReference>
<sequence>MPSLTGTSGNDYVDVAARLGAGVAGVVNAGAGADRMVGGTGNDTLYGEDGNDQLVGNAGSDLLVGSEGNDSLSGGTDDDTLDGGNGADMLNGDAGADSLLGGAGLDTLNGGGGDDTLDGGADNDVVMAGNGDDLVHGGEGDDWLEGGLGRDTVVGGGGDDLVKQTVAAAPSAGLDVLDGGDGIDTLHVALTLAQWQAAGVQGDLAGLAASFASPLGQTQAYTASSLGFSAIRFEQLMVSVDGNYAPTEIALSAPTIAETVLAGTIGTLTTTDASATDTFTYTVDDNRFEVVAGVLALKAGLSLNYEEASSVALNVTSTDGSGLSITRAFTVNVTNVNEAPTDLALTAGTVLENAAGAIIGTVVTTDPDAGDSFTYSVVGNSNYVFSGNTLKLAAGVSLDYEATPTVGLTVRTTDAAGLSFDKAVSFNVSNVNEAPTVASLIPDKVVVLSTAFTPFSVAGNFSDPDGTTPTYSLVSGSAAGVTFNAATGTFSGTPTAPGSYTFTVQASDGTFSVQDTFRLSVVTGLAPTPTTQADRFDFRGTTAPVSLNLLSGDDSVFGGSGDNVFNGDAGTDYLFGGDGNDTLAGGANNDILIGGAGNDSMSDGNGNADFFVLIAGSNGVDRISGLSDKNSLAFGTGTGVTSAADFTRLVEGGDTRITWSNGQSSGDVTLVGYTGTVLYAYNYDVSLIV</sequence>
<proteinExistence type="predicted"/>
<keyword evidence="6" id="KW-1185">Reference proteome</keyword>
<evidence type="ECO:0000256" key="3">
    <source>
        <dbReference type="SAM" id="MobiDB-lite"/>
    </source>
</evidence>
<dbReference type="EMBL" id="SMSJ01000010">
    <property type="protein sequence ID" value="TDH62626.1"/>
    <property type="molecule type" value="Genomic_DNA"/>
</dbReference>
<gene>
    <name evidence="5" type="ORF">E2C06_10855</name>
</gene>
<evidence type="ECO:0000313" key="5">
    <source>
        <dbReference type="EMBL" id="TDH62626.1"/>
    </source>
</evidence>
<evidence type="ECO:0000256" key="1">
    <source>
        <dbReference type="ARBA" id="ARBA00004613"/>
    </source>
</evidence>
<name>A0A4R5QHR3_9PROT</name>
<dbReference type="AlphaFoldDB" id="A0A4R5QHR3"/>
<evidence type="ECO:0000256" key="2">
    <source>
        <dbReference type="ARBA" id="ARBA00022525"/>
    </source>
</evidence>
<dbReference type="Pfam" id="PF00353">
    <property type="entry name" value="HemolysinCabind"/>
    <property type="match status" value="6"/>
</dbReference>
<dbReference type="PRINTS" id="PR00313">
    <property type="entry name" value="CABNDNGRPT"/>
</dbReference>
<evidence type="ECO:0000313" key="6">
    <source>
        <dbReference type="Proteomes" id="UP000295096"/>
    </source>
</evidence>
<dbReference type="PANTHER" id="PTHR38340:SF1">
    <property type="entry name" value="S-LAYER PROTEIN"/>
    <property type="match status" value="1"/>
</dbReference>
<feature type="domain" description="Cadherin" evidence="4">
    <location>
        <begin position="356"/>
        <end position="437"/>
    </location>
</feature>
<dbReference type="OrthoDB" id="7228078at2"/>
<dbReference type="PROSITE" id="PS00330">
    <property type="entry name" value="HEMOLYSIN_CALCIUM"/>
    <property type="match status" value="3"/>
</dbReference>
<dbReference type="InterPro" id="IPR013783">
    <property type="entry name" value="Ig-like_fold"/>
</dbReference>
<comment type="caution">
    <text evidence="5">The sequence shown here is derived from an EMBL/GenBank/DDBJ whole genome shotgun (WGS) entry which is preliminary data.</text>
</comment>
<dbReference type="InterPro" id="IPR015919">
    <property type="entry name" value="Cadherin-like_sf"/>
</dbReference>
<dbReference type="PROSITE" id="PS50268">
    <property type="entry name" value="CADHERIN_2"/>
    <property type="match status" value="1"/>
</dbReference>
<dbReference type="PANTHER" id="PTHR38340">
    <property type="entry name" value="S-LAYER PROTEIN"/>
    <property type="match status" value="1"/>
</dbReference>
<protein>
    <recommendedName>
        <fullName evidence="4">Cadherin domain-containing protein</fullName>
    </recommendedName>
</protein>
<feature type="region of interest" description="Disordered" evidence="3">
    <location>
        <begin position="43"/>
        <end position="89"/>
    </location>
</feature>
<reference evidence="5 6" key="1">
    <citation type="journal article" date="2016" name="J. Microbiol.">
        <title>Dankookia rubra gen. nov., sp. nov., an alphaproteobacterium isolated from sediment of a shallow stream.</title>
        <authorList>
            <person name="Kim W.H."/>
            <person name="Kim D.H."/>
            <person name="Kang K."/>
            <person name="Ahn T.Y."/>
        </authorList>
    </citation>
    <scope>NUCLEOTIDE SEQUENCE [LARGE SCALE GENOMIC DNA]</scope>
    <source>
        <strain evidence="5 6">JCM30602</strain>
    </source>
</reference>
<dbReference type="InterPro" id="IPR018511">
    <property type="entry name" value="Hemolysin-typ_Ca-bd_CS"/>
</dbReference>
<comment type="subcellular location">
    <subcellularLocation>
        <location evidence="1">Secreted</location>
    </subcellularLocation>
</comment>
<dbReference type="InterPro" id="IPR006644">
    <property type="entry name" value="Cadg"/>
</dbReference>